<accession>A0A3R9WZ30</accession>
<dbReference type="SUPFAM" id="SSF49299">
    <property type="entry name" value="PKD domain"/>
    <property type="match status" value="2"/>
</dbReference>
<evidence type="ECO:0000259" key="2">
    <source>
        <dbReference type="SMART" id="SM00089"/>
    </source>
</evidence>
<dbReference type="SMART" id="SM00089">
    <property type="entry name" value="PKD"/>
    <property type="match status" value="2"/>
</dbReference>
<feature type="domain" description="PKD/Chitinase" evidence="2">
    <location>
        <begin position="239"/>
        <end position="321"/>
    </location>
</feature>
<dbReference type="EMBL" id="RCOR01000018">
    <property type="protein sequence ID" value="RSN69710.1"/>
    <property type="molecule type" value="Genomic_DNA"/>
</dbReference>
<protein>
    <recommendedName>
        <fullName evidence="2">PKD/Chitinase domain-containing protein</fullName>
    </recommendedName>
</protein>
<feature type="domain" description="PKD/Chitinase" evidence="2">
    <location>
        <begin position="409"/>
        <end position="574"/>
    </location>
</feature>
<dbReference type="CDD" id="cd00146">
    <property type="entry name" value="PKD"/>
    <property type="match status" value="1"/>
</dbReference>
<organism evidence="3 4">
    <name type="scientific">Candidatus Korarchaeum cryptofilum</name>
    <dbReference type="NCBI Taxonomy" id="498846"/>
    <lineage>
        <taxon>Archaea</taxon>
        <taxon>Thermoproteota</taxon>
        <taxon>Candidatus Korarchaeia</taxon>
        <taxon>Candidatus Korarchaeales</taxon>
        <taxon>Candidatus Korarchaeaceae</taxon>
        <taxon>Candidatus Korarchaeum</taxon>
    </lineage>
</organism>
<feature type="compositionally biased region" description="Gly residues" evidence="1">
    <location>
        <begin position="489"/>
        <end position="529"/>
    </location>
</feature>
<dbReference type="Gene3D" id="2.60.40.10">
    <property type="entry name" value="Immunoglobulins"/>
    <property type="match status" value="3"/>
</dbReference>
<proteinExistence type="predicted"/>
<feature type="compositionally biased region" description="Low complexity" evidence="1">
    <location>
        <begin position="530"/>
        <end position="541"/>
    </location>
</feature>
<reference evidence="3 4" key="1">
    <citation type="submission" date="2018-10" db="EMBL/GenBank/DDBJ databases">
        <title>Co-occurring genomic capacity for anaerobic methane metabolism and dissimilatory sulfite reduction discovered in the Korarchaeota.</title>
        <authorList>
            <person name="Mckay L.J."/>
            <person name="Dlakic M."/>
            <person name="Fields M.W."/>
            <person name="Delmont T.O."/>
            <person name="Eren A.M."/>
            <person name="Jay Z.J."/>
            <person name="Klingelsmith K.B."/>
            <person name="Rusch D.B."/>
            <person name="Inskeep W.P."/>
        </authorList>
    </citation>
    <scope>NUCLEOTIDE SEQUENCE [LARGE SCALE GENOMIC DNA]</scope>
    <source>
        <strain evidence="3 4">WS</strain>
    </source>
</reference>
<sequence length="706" mass="72207">MHRSVLVLLLFSLLIPLAVSRINECPGNRCSGSINLQASVPAAVKPGQHIDVSASLDGGCECGATYSGPSISADNGACQTSRSGTYASGYCSANNVPGGIFRICASGSIQGPPCYQGDIPGSTGPLSKCSSGAYIVSVPDFSASANPTALPKQGSVTITANGLSAIDDSYGSLSVIANFNGNSYTLAKTGAGSFSSTINYDMRNKPAGTMQITVTATKTYSGVSDSKSKSISVTLQGSPPSISVDAPNEVKRGDTITVTIEEEDGDSVTATLNIGDKSYSLNKGSNSVTIDLPKGEYTASVQASDVDGEASKSFSIKVRGSPPSVTIDAPNEMKRGDSFTVTVEEEDGDSVTGSVAIGDKTFSIGKGSNSITIPADLRAGSYTILATARDEDGESEAKASFTLVNEEPEVSVSVDKTEAKVGETITVTVEASDDSPGLNVRTIIGDKEFSGTGSFEYTPSKEGTLTIKVVATDMDGVTVTKEVSVEVTPGGGGSSGGGGSGGGSSGGSSSGGGSSGGSGGSGGSSGSSGGSSSSSNSSSSGMSANSTKGTNMSASGTKPSASNTSEVKIEVHPPEPYVGDEVTVKVFSPYKGMLVLINPEKREVANTGLTILKYVVDKEGVWVAKYYYKDGKPREVSFTVKARPPVETVEKTANITNTMNKLGSSSELEVLELPCEVAARNEFSIPWYLLPITMLFAALAIRRLKL</sequence>
<dbReference type="AlphaFoldDB" id="A0A3R9WZ30"/>
<gene>
    <name evidence="3" type="ORF">D9Q81_03695</name>
</gene>
<evidence type="ECO:0000313" key="3">
    <source>
        <dbReference type="EMBL" id="RSN69710.1"/>
    </source>
</evidence>
<evidence type="ECO:0000313" key="4">
    <source>
        <dbReference type="Proteomes" id="UP000278149"/>
    </source>
</evidence>
<dbReference type="Proteomes" id="UP000278149">
    <property type="component" value="Unassembled WGS sequence"/>
</dbReference>
<evidence type="ECO:0000256" key="1">
    <source>
        <dbReference type="SAM" id="MobiDB-lite"/>
    </source>
</evidence>
<comment type="caution">
    <text evidence="3">The sequence shown here is derived from an EMBL/GenBank/DDBJ whole genome shotgun (WGS) entry which is preliminary data.</text>
</comment>
<dbReference type="InterPro" id="IPR035986">
    <property type="entry name" value="PKD_dom_sf"/>
</dbReference>
<dbReference type="InterPro" id="IPR013783">
    <property type="entry name" value="Ig-like_fold"/>
</dbReference>
<dbReference type="InterPro" id="IPR022409">
    <property type="entry name" value="PKD/Chitinase_dom"/>
</dbReference>
<feature type="region of interest" description="Disordered" evidence="1">
    <location>
        <begin position="486"/>
        <end position="574"/>
    </location>
</feature>
<name>A0A3R9WZ30_9CREN</name>
<dbReference type="RefSeq" id="WP_125741361.1">
    <property type="nucleotide sequence ID" value="NZ_RCOR01000018.1"/>
</dbReference>
<feature type="compositionally biased region" description="Polar residues" evidence="1">
    <location>
        <begin position="542"/>
        <end position="566"/>
    </location>
</feature>